<sequence>MTTSWPERVRLPRGRHTHAVGYAAGHADRVTACARNAEPGDFLDDDSPITCPACQRVTEK</sequence>
<gene>
    <name evidence="1" type="ORF">SAM23877_p103</name>
</gene>
<dbReference type="KEGG" id="samb:SAM23877_p103"/>
<dbReference type="EMBL" id="CP012383">
    <property type="protein sequence ID" value="AKZ60812.1"/>
    <property type="molecule type" value="Genomic_DNA"/>
</dbReference>
<dbReference type="RefSeq" id="WP_053143366.1">
    <property type="nucleotide sequence ID" value="NZ_CP012383.1"/>
</dbReference>
<reference evidence="2" key="1">
    <citation type="journal article" date="2015" name="J. Biotechnol.">
        <title>Complete genome sequence of Streptomyces ambofaciens ATCC 23877, the spiramycin producer.</title>
        <authorList>
            <person name="Thibessard A."/>
            <person name="Haas D."/>
            <person name="Gerbaud C."/>
            <person name="Aigle B."/>
            <person name="Lautru S."/>
            <person name="Pernodet J.L."/>
            <person name="Leblond P."/>
        </authorList>
    </citation>
    <scope>NUCLEOTIDE SEQUENCE [LARGE SCALE GENOMIC DNA]</scope>
    <source>
        <strain evidence="2">ATCC 23877 / 3486 / DSM 40053 / JCM 4204 / NBRC 12836 / NRRL B-2516</strain>
        <plasmid evidence="2">pSAM1</plasmid>
    </source>
</reference>
<name>A0A0K2B6V4_STRA7</name>
<evidence type="ECO:0000313" key="1">
    <source>
        <dbReference type="EMBL" id="AKZ60812.1"/>
    </source>
</evidence>
<organism evidence="1 2">
    <name type="scientific">Streptomyces ambofaciens (strain ATCC 23877 / 3486 / DSM 40053 / JCM 4204 / NBRC 12836 / NRRL B-2516)</name>
    <dbReference type="NCBI Taxonomy" id="278992"/>
    <lineage>
        <taxon>Bacteria</taxon>
        <taxon>Bacillati</taxon>
        <taxon>Actinomycetota</taxon>
        <taxon>Actinomycetes</taxon>
        <taxon>Kitasatosporales</taxon>
        <taxon>Streptomycetaceae</taxon>
        <taxon>Streptomyces</taxon>
    </lineage>
</organism>
<dbReference type="AlphaFoldDB" id="A0A0K2B6V4"/>
<dbReference type="Proteomes" id="UP000061018">
    <property type="component" value="Plasmid pSAM1"/>
</dbReference>
<proteinExistence type="predicted"/>
<keyword evidence="1" id="KW-0614">Plasmid</keyword>
<evidence type="ECO:0000313" key="2">
    <source>
        <dbReference type="Proteomes" id="UP000061018"/>
    </source>
</evidence>
<geneLocation type="plasmid" evidence="1 2">
    <name>pSAM1</name>
</geneLocation>
<accession>A0A0K2B6V4</accession>
<protein>
    <submittedName>
        <fullName evidence="1">Uncharacterized protein</fullName>
    </submittedName>
</protein>